<protein>
    <recommendedName>
        <fullName evidence="8">Peptidoglycan-associated lipoprotein</fullName>
        <shortName evidence="8">PAL</shortName>
    </recommendedName>
</protein>
<evidence type="ECO:0000256" key="6">
    <source>
        <dbReference type="ARBA" id="ARBA00023288"/>
    </source>
</evidence>
<dbReference type="EMBL" id="VFSV01000010">
    <property type="protein sequence ID" value="TRD21665.1"/>
    <property type="molecule type" value="Genomic_DNA"/>
</dbReference>
<feature type="signal peptide" evidence="9">
    <location>
        <begin position="1"/>
        <end position="20"/>
    </location>
</feature>
<feature type="chain" id="PRO_5021920695" description="Peptidoglycan-associated lipoprotein" evidence="9">
    <location>
        <begin position="21"/>
        <end position="177"/>
    </location>
</feature>
<comment type="subcellular location">
    <subcellularLocation>
        <location evidence="8">Cell outer membrane</location>
        <topology evidence="8">Lipid-anchor</topology>
    </subcellularLocation>
</comment>
<keyword evidence="1 8" id="KW-0132">Cell division</keyword>
<dbReference type="PROSITE" id="PS51123">
    <property type="entry name" value="OMPA_2"/>
    <property type="match status" value="1"/>
</dbReference>
<proteinExistence type="inferred from homology"/>
<dbReference type="Pfam" id="PF00691">
    <property type="entry name" value="OmpA"/>
    <property type="match status" value="1"/>
</dbReference>
<dbReference type="CDD" id="cd07185">
    <property type="entry name" value="OmpA_C-like"/>
    <property type="match status" value="1"/>
</dbReference>
<evidence type="ECO:0000256" key="4">
    <source>
        <dbReference type="ARBA" id="ARBA00023139"/>
    </source>
</evidence>
<reference evidence="11 12" key="1">
    <citation type="submission" date="2019-06" db="EMBL/GenBank/DDBJ databases">
        <title>Paenimaribius caenipelagi gen. nov., sp. nov., isolated from a tidal flat.</title>
        <authorList>
            <person name="Yoon J.-H."/>
        </authorList>
    </citation>
    <scope>NUCLEOTIDE SEQUENCE [LARGE SCALE GENOMIC DNA]</scope>
    <source>
        <strain evidence="11 12">JBTF-M29</strain>
    </source>
</reference>
<dbReference type="InterPro" id="IPR039001">
    <property type="entry name" value="Pal"/>
</dbReference>
<keyword evidence="6 8" id="KW-0449">Lipoprotein</keyword>
<dbReference type="GO" id="GO:0051301">
    <property type="term" value="P:cell division"/>
    <property type="evidence" value="ECO:0007669"/>
    <property type="project" value="UniProtKB-UniRule"/>
</dbReference>
<feature type="domain" description="OmpA-like" evidence="10">
    <location>
        <begin position="57"/>
        <end position="174"/>
    </location>
</feature>
<dbReference type="SUPFAM" id="SSF103088">
    <property type="entry name" value="OmpA-like"/>
    <property type="match status" value="1"/>
</dbReference>
<keyword evidence="5 8" id="KW-0998">Cell outer membrane</keyword>
<evidence type="ECO:0000256" key="2">
    <source>
        <dbReference type="ARBA" id="ARBA00022729"/>
    </source>
</evidence>
<dbReference type="OrthoDB" id="9809164at2"/>
<dbReference type="GO" id="GO:0009279">
    <property type="term" value="C:cell outer membrane"/>
    <property type="evidence" value="ECO:0007669"/>
    <property type="project" value="UniProtKB-SubCell"/>
</dbReference>
<evidence type="ECO:0000256" key="9">
    <source>
        <dbReference type="SAM" id="SignalP"/>
    </source>
</evidence>
<dbReference type="PANTHER" id="PTHR30329:SF21">
    <property type="entry name" value="LIPOPROTEIN YIAD-RELATED"/>
    <property type="match status" value="1"/>
</dbReference>
<dbReference type="Proteomes" id="UP000318590">
    <property type="component" value="Unassembled WGS sequence"/>
</dbReference>
<comment type="caution">
    <text evidence="11">The sequence shown here is derived from an EMBL/GenBank/DDBJ whole genome shotgun (WGS) entry which is preliminary data.</text>
</comment>
<dbReference type="InterPro" id="IPR050330">
    <property type="entry name" value="Bact_OuterMem_StrucFunc"/>
</dbReference>
<organism evidence="11 12">
    <name type="scientific">Palleronia caenipelagi</name>
    <dbReference type="NCBI Taxonomy" id="2489174"/>
    <lineage>
        <taxon>Bacteria</taxon>
        <taxon>Pseudomonadati</taxon>
        <taxon>Pseudomonadota</taxon>
        <taxon>Alphaproteobacteria</taxon>
        <taxon>Rhodobacterales</taxon>
        <taxon>Roseobacteraceae</taxon>
        <taxon>Palleronia</taxon>
    </lineage>
</organism>
<keyword evidence="3 8" id="KW-0472">Membrane</keyword>
<evidence type="ECO:0000313" key="11">
    <source>
        <dbReference type="EMBL" id="TRD21665.1"/>
    </source>
</evidence>
<comment type="function">
    <text evidence="8">Part of the Tol-Pal system, which plays a role in outer membrane invagination during cell division and is important for maintaining outer membrane integrity.</text>
</comment>
<dbReference type="InterPro" id="IPR006664">
    <property type="entry name" value="OMP_bac"/>
</dbReference>
<keyword evidence="12" id="KW-1185">Reference proteome</keyword>
<keyword evidence="7 8" id="KW-0131">Cell cycle</keyword>
<dbReference type="PANTHER" id="PTHR30329">
    <property type="entry name" value="STATOR ELEMENT OF FLAGELLAR MOTOR COMPLEX"/>
    <property type="match status" value="1"/>
</dbReference>
<evidence type="ECO:0000256" key="7">
    <source>
        <dbReference type="ARBA" id="ARBA00023306"/>
    </source>
</evidence>
<dbReference type="InterPro" id="IPR036737">
    <property type="entry name" value="OmpA-like_sf"/>
</dbReference>
<evidence type="ECO:0000313" key="12">
    <source>
        <dbReference type="Proteomes" id="UP000318590"/>
    </source>
</evidence>
<keyword evidence="2 8" id="KW-0732">Signal</keyword>
<dbReference type="HAMAP" id="MF_02204">
    <property type="entry name" value="Pal"/>
    <property type="match status" value="1"/>
</dbReference>
<evidence type="ECO:0000259" key="10">
    <source>
        <dbReference type="PROSITE" id="PS51123"/>
    </source>
</evidence>
<dbReference type="Gene3D" id="3.30.1330.60">
    <property type="entry name" value="OmpA-like domain"/>
    <property type="match status" value="1"/>
</dbReference>
<evidence type="ECO:0000256" key="8">
    <source>
        <dbReference type="HAMAP-Rule" id="MF_02204"/>
    </source>
</evidence>
<evidence type="ECO:0000256" key="5">
    <source>
        <dbReference type="ARBA" id="ARBA00023237"/>
    </source>
</evidence>
<dbReference type="InterPro" id="IPR006665">
    <property type="entry name" value="OmpA-like"/>
</dbReference>
<name>A0A547Q5K0_9RHOB</name>
<dbReference type="AlphaFoldDB" id="A0A547Q5K0"/>
<dbReference type="PRINTS" id="PR01021">
    <property type="entry name" value="OMPADOMAIN"/>
</dbReference>
<evidence type="ECO:0000256" key="1">
    <source>
        <dbReference type="ARBA" id="ARBA00022618"/>
    </source>
</evidence>
<dbReference type="RefSeq" id="WP_142834275.1">
    <property type="nucleotide sequence ID" value="NZ_VFSV01000010.1"/>
</dbReference>
<accession>A0A547Q5K0</accession>
<sequence>MHRTGFVMMALAVVSLSACSNPDRFGGTANGTYDAGNAGVVAPAPAPVPTGPAPSSPAYFSQTIGDRVLFLVDQSTLTDSARQTLSAQARWLTQNPEYTAIIEGHADEQGTREYNLALGARRAASVRDYLVSQGVSAGRMRTLTFGKERPIEICSTEACYAKNRRAVTVIAAGGLTG</sequence>
<gene>
    <name evidence="8 11" type="primary">pal</name>
    <name evidence="11" type="ORF">FEV53_07950</name>
</gene>
<dbReference type="NCBIfam" id="TIGR02802">
    <property type="entry name" value="Pal_lipo"/>
    <property type="match status" value="1"/>
</dbReference>
<dbReference type="PROSITE" id="PS51257">
    <property type="entry name" value="PROKAR_LIPOPROTEIN"/>
    <property type="match status" value="1"/>
</dbReference>
<comment type="subunit">
    <text evidence="8">The Tol-Pal system is composed of five core proteins: the inner membrane proteins TolA, TolQ and TolR, the periplasmic protein TolB and the outer membrane protein Pal. They form a network linking the inner and outer membranes and the peptidoglycan layer.</text>
</comment>
<keyword evidence="4 8" id="KW-0564">Palmitate</keyword>
<comment type="similarity">
    <text evidence="8">Belongs to the Pal lipoprotein family.</text>
</comment>
<evidence type="ECO:0000256" key="3">
    <source>
        <dbReference type="ARBA" id="ARBA00023136"/>
    </source>
</evidence>
<dbReference type="InterPro" id="IPR014169">
    <property type="entry name" value="Pal_lipo_C"/>
</dbReference>